<dbReference type="EMBL" id="GBRH01221928">
    <property type="protein sequence ID" value="JAD75967.1"/>
    <property type="molecule type" value="Transcribed_RNA"/>
</dbReference>
<evidence type="ECO:0000313" key="1">
    <source>
        <dbReference type="EMBL" id="JAD75967.1"/>
    </source>
</evidence>
<reference evidence="1" key="2">
    <citation type="journal article" date="2015" name="Data Brief">
        <title>Shoot transcriptome of the giant reed, Arundo donax.</title>
        <authorList>
            <person name="Barrero R.A."/>
            <person name="Guerrero F.D."/>
            <person name="Moolhuijzen P."/>
            <person name="Goolsby J.A."/>
            <person name="Tidwell J."/>
            <person name="Bellgard S.E."/>
            <person name="Bellgard M.I."/>
        </authorList>
    </citation>
    <scope>NUCLEOTIDE SEQUENCE</scope>
    <source>
        <tissue evidence="1">Shoot tissue taken approximately 20 cm above the soil surface</tissue>
    </source>
</reference>
<name>A0A0A9CWV1_ARUDO</name>
<organism evidence="1">
    <name type="scientific">Arundo donax</name>
    <name type="common">Giant reed</name>
    <name type="synonym">Donax arundinaceus</name>
    <dbReference type="NCBI Taxonomy" id="35708"/>
    <lineage>
        <taxon>Eukaryota</taxon>
        <taxon>Viridiplantae</taxon>
        <taxon>Streptophyta</taxon>
        <taxon>Embryophyta</taxon>
        <taxon>Tracheophyta</taxon>
        <taxon>Spermatophyta</taxon>
        <taxon>Magnoliopsida</taxon>
        <taxon>Liliopsida</taxon>
        <taxon>Poales</taxon>
        <taxon>Poaceae</taxon>
        <taxon>PACMAD clade</taxon>
        <taxon>Arundinoideae</taxon>
        <taxon>Arundineae</taxon>
        <taxon>Arundo</taxon>
    </lineage>
</organism>
<reference evidence="1" key="1">
    <citation type="submission" date="2014-09" db="EMBL/GenBank/DDBJ databases">
        <authorList>
            <person name="Magalhaes I.L.F."/>
            <person name="Oliveira U."/>
            <person name="Santos F.R."/>
            <person name="Vidigal T.H.D.A."/>
            <person name="Brescovit A.D."/>
            <person name="Santos A.J."/>
        </authorList>
    </citation>
    <scope>NUCLEOTIDE SEQUENCE</scope>
    <source>
        <tissue evidence="1">Shoot tissue taken approximately 20 cm above the soil surface</tissue>
    </source>
</reference>
<protein>
    <submittedName>
        <fullName evidence="1">Uncharacterized protein</fullName>
    </submittedName>
</protein>
<sequence length="85" mass="9782">MPAAAAVEVGEEEGSWFLWLCIQTLRTWRLTPISWQKRSSAPSSFRWMRHPCLSANSRIRSFCSGVNLVRNRFRPKLPLPLPTPT</sequence>
<accession>A0A0A9CWV1</accession>
<proteinExistence type="predicted"/>
<dbReference type="AlphaFoldDB" id="A0A0A9CWV1"/>